<dbReference type="PANTHER" id="PTHR42711">
    <property type="entry name" value="ABC TRANSPORTER ATP-BINDING PROTEIN"/>
    <property type="match status" value="1"/>
</dbReference>
<dbReference type="PROSITE" id="PS50893">
    <property type="entry name" value="ABC_TRANSPORTER_2"/>
    <property type="match status" value="1"/>
</dbReference>
<feature type="region of interest" description="Disordered" evidence="5">
    <location>
        <begin position="301"/>
        <end position="339"/>
    </location>
</feature>
<feature type="compositionally biased region" description="Acidic residues" evidence="5">
    <location>
        <begin position="314"/>
        <end position="323"/>
    </location>
</feature>
<evidence type="ECO:0000256" key="1">
    <source>
        <dbReference type="ARBA" id="ARBA00005417"/>
    </source>
</evidence>
<dbReference type="GO" id="GO:0016887">
    <property type="term" value="F:ATP hydrolysis activity"/>
    <property type="evidence" value="ECO:0007669"/>
    <property type="project" value="InterPro"/>
</dbReference>
<protein>
    <submittedName>
        <fullName evidence="7">Methionine import ATP-binding protein MetN</fullName>
        <ecNumber evidence="7">3.6.3.-</ecNumber>
    </submittedName>
</protein>
<feature type="domain" description="ABC transporter" evidence="6">
    <location>
        <begin position="4"/>
        <end position="230"/>
    </location>
</feature>
<comment type="similarity">
    <text evidence="1">Belongs to the ABC transporter superfamily.</text>
</comment>
<evidence type="ECO:0000313" key="7">
    <source>
        <dbReference type="EMBL" id="VFB16445.1"/>
    </source>
</evidence>
<evidence type="ECO:0000256" key="4">
    <source>
        <dbReference type="ARBA" id="ARBA00022840"/>
    </source>
</evidence>
<evidence type="ECO:0000256" key="5">
    <source>
        <dbReference type="SAM" id="MobiDB-lite"/>
    </source>
</evidence>
<evidence type="ECO:0000259" key="6">
    <source>
        <dbReference type="PROSITE" id="PS50893"/>
    </source>
</evidence>
<dbReference type="EC" id="3.6.3.-" evidence="7"/>
<evidence type="ECO:0000256" key="3">
    <source>
        <dbReference type="ARBA" id="ARBA00022741"/>
    </source>
</evidence>
<keyword evidence="7" id="KW-0378">Hydrolase</keyword>
<dbReference type="Gene3D" id="3.40.50.300">
    <property type="entry name" value="P-loop containing nucleotide triphosphate hydrolases"/>
    <property type="match status" value="1"/>
</dbReference>
<dbReference type="InterPro" id="IPR003439">
    <property type="entry name" value="ABC_transporter-like_ATP-bd"/>
</dbReference>
<dbReference type="InterPro" id="IPR050763">
    <property type="entry name" value="ABC_transporter_ATP-binding"/>
</dbReference>
<dbReference type="GO" id="GO:0005524">
    <property type="term" value="F:ATP binding"/>
    <property type="evidence" value="ECO:0007669"/>
    <property type="project" value="UniProtKB-KW"/>
</dbReference>
<dbReference type="RefSeq" id="WP_131749053.1">
    <property type="nucleotide sequence ID" value="NZ_CAACYI010000001.1"/>
</dbReference>
<dbReference type="InterPro" id="IPR027417">
    <property type="entry name" value="P-loop_NTPase"/>
</dbReference>
<keyword evidence="3" id="KW-0547">Nucleotide-binding</keyword>
<dbReference type="PANTHER" id="PTHR42711:SF5">
    <property type="entry name" value="ABC TRANSPORTER ATP-BINDING PROTEIN NATA"/>
    <property type="match status" value="1"/>
</dbReference>
<dbReference type="AlphaFoldDB" id="A0A8H2MF08"/>
<evidence type="ECO:0000313" key="8">
    <source>
        <dbReference type="Proteomes" id="UP000377798"/>
    </source>
</evidence>
<comment type="caution">
    <text evidence="7">The sequence shown here is derived from an EMBL/GenBank/DDBJ whole genome shotgun (WGS) entry which is preliminary data.</text>
</comment>
<keyword evidence="4 7" id="KW-0067">ATP-binding</keyword>
<accession>A0A8H2MF08</accession>
<reference evidence="7 8" key="1">
    <citation type="submission" date="2019-02" db="EMBL/GenBank/DDBJ databases">
        <authorList>
            <consortium name="Pathogen Informatics"/>
        </authorList>
    </citation>
    <scope>NUCLEOTIDE SEQUENCE [LARGE SCALE GENOMIC DNA]</scope>
    <source>
        <strain evidence="7 8">3012STDY7089603</strain>
    </source>
</reference>
<keyword evidence="2" id="KW-0813">Transport</keyword>
<gene>
    <name evidence="7" type="primary">metN_2</name>
    <name evidence="7" type="ORF">NCTC13150_00972</name>
</gene>
<sequence length="388" mass="45191">MGAIVINDITKRSGRKRILDQVNLEVLEGEFFSILSMEEEAKDALAKILFNFKKPSSGHASIYNFDVNKQSKDVKSYTSFISKEALFPENLKRKAIFKKTLNFHDLELPEDYDELMDSFDCQENLKVANMDERERRMTSIVNALLVHPRVLIVQDATRGMNPIDCENFLSRLKDLQVRENLTILFLSDDLSIAQRYSDRIAYLHEGRIRDIEYLKDKQSKDKLLKVYSAKLRKEEFFRIGARPVDRNYTEATFYYDGYLPDLTNLLYQQGIEDFNLEDALLQDKIDAYYGLQGNMDYRQEVSPSEQNQEVQDKVEEENLEADLPEEKSPDEIFFGEDNGDFTETKEIEKINLVDQDREENQVEDTKVIDKNDLLNQLENGNDKGGFNQ</sequence>
<dbReference type="EMBL" id="CAACYI010000001">
    <property type="protein sequence ID" value="VFB16445.1"/>
    <property type="molecule type" value="Genomic_DNA"/>
</dbReference>
<name>A0A8H2MF08_9FIRM</name>
<dbReference type="Proteomes" id="UP000377798">
    <property type="component" value="Unassembled WGS sequence"/>
</dbReference>
<dbReference type="SUPFAM" id="SSF52540">
    <property type="entry name" value="P-loop containing nucleoside triphosphate hydrolases"/>
    <property type="match status" value="1"/>
</dbReference>
<proteinExistence type="inferred from homology"/>
<organism evidence="7 8">
    <name type="scientific">Urinicoccus massiliensis</name>
    <dbReference type="NCBI Taxonomy" id="1723382"/>
    <lineage>
        <taxon>Bacteria</taxon>
        <taxon>Bacillati</taxon>
        <taxon>Bacillota</taxon>
        <taxon>Tissierellia</taxon>
        <taxon>Tissierellales</taxon>
        <taxon>Peptoniphilaceae</taxon>
        <taxon>Urinicoccus</taxon>
    </lineage>
</organism>
<keyword evidence="8" id="KW-1185">Reference proteome</keyword>
<evidence type="ECO:0000256" key="2">
    <source>
        <dbReference type="ARBA" id="ARBA00022448"/>
    </source>
</evidence>